<dbReference type="InterPro" id="IPR018510">
    <property type="entry name" value="DAP_epimerase_AS"/>
</dbReference>
<reference evidence="11 12" key="1">
    <citation type="submission" date="2020-07" db="EMBL/GenBank/DDBJ databases">
        <title>Halieaceae bacterium, F7430, whole genome shotgun sequencing project.</title>
        <authorList>
            <person name="Jiang S."/>
            <person name="Liu Z.W."/>
            <person name="Du Z.J."/>
        </authorList>
    </citation>
    <scope>NUCLEOTIDE SEQUENCE [LARGE SCALE GENOMIC DNA]</scope>
    <source>
        <strain evidence="11 12">F7430</strain>
    </source>
</reference>
<dbReference type="HAMAP" id="MF_00197">
    <property type="entry name" value="DAP_epimerase"/>
    <property type="match status" value="1"/>
</dbReference>
<organism evidence="11 12">
    <name type="scientific">Sediminihaliea albiluteola</name>
    <dbReference type="NCBI Taxonomy" id="2758564"/>
    <lineage>
        <taxon>Bacteria</taxon>
        <taxon>Pseudomonadati</taxon>
        <taxon>Pseudomonadota</taxon>
        <taxon>Gammaproteobacteria</taxon>
        <taxon>Cellvibrionales</taxon>
        <taxon>Halieaceae</taxon>
        <taxon>Sediminihaliea</taxon>
    </lineage>
</organism>
<dbReference type="GO" id="GO:0008837">
    <property type="term" value="F:diaminopimelate epimerase activity"/>
    <property type="evidence" value="ECO:0007669"/>
    <property type="project" value="UniProtKB-UniRule"/>
</dbReference>
<keyword evidence="12" id="KW-1185">Reference proteome</keyword>
<feature type="binding site" evidence="9">
    <location>
        <begin position="220"/>
        <end position="221"/>
    </location>
    <ligand>
        <name>substrate</name>
    </ligand>
</feature>
<dbReference type="Proteomes" id="UP000539350">
    <property type="component" value="Unassembled WGS sequence"/>
</dbReference>
<name>A0A7W2TWM2_9GAMM</name>
<evidence type="ECO:0000256" key="7">
    <source>
        <dbReference type="ARBA" id="ARBA00023235"/>
    </source>
</evidence>
<comment type="subcellular location">
    <subcellularLocation>
        <location evidence="9">Cytoplasm</location>
    </subcellularLocation>
</comment>
<feature type="site" description="Could be important to modulate the pK values of the two catalytic cysteine residues" evidence="9">
    <location>
        <position position="210"/>
    </location>
</feature>
<comment type="similarity">
    <text evidence="2 9">Belongs to the diaminopimelate epimerase family.</text>
</comment>
<dbReference type="RefSeq" id="WP_182172230.1">
    <property type="nucleotide sequence ID" value="NZ_JACFXU010000014.1"/>
</dbReference>
<feature type="active site" description="Proton donor" evidence="9">
    <location>
        <position position="75"/>
    </location>
</feature>
<keyword evidence="5 9" id="KW-0028">Amino-acid biosynthesis</keyword>
<dbReference type="PANTHER" id="PTHR31689">
    <property type="entry name" value="DIAMINOPIMELATE EPIMERASE, CHLOROPLASTIC"/>
    <property type="match status" value="1"/>
</dbReference>
<feature type="binding site" evidence="9">
    <location>
        <begin position="210"/>
        <end position="211"/>
    </location>
    <ligand>
        <name>substrate</name>
    </ligand>
</feature>
<dbReference type="InterPro" id="IPR001653">
    <property type="entry name" value="DAP_epimerase_DapF"/>
</dbReference>
<gene>
    <name evidence="9 11" type="primary">dapF</name>
    <name evidence="11" type="ORF">H2508_09225</name>
</gene>
<evidence type="ECO:0000256" key="6">
    <source>
        <dbReference type="ARBA" id="ARBA00023154"/>
    </source>
</evidence>
<dbReference type="Gene3D" id="3.10.310.10">
    <property type="entry name" value="Diaminopimelate Epimerase, Chain A, domain 1"/>
    <property type="match status" value="2"/>
</dbReference>
<evidence type="ECO:0000256" key="9">
    <source>
        <dbReference type="HAMAP-Rule" id="MF_00197"/>
    </source>
</evidence>
<feature type="binding site" evidence="9">
    <location>
        <position position="159"/>
    </location>
    <ligand>
        <name>substrate</name>
    </ligand>
</feature>
<evidence type="ECO:0000256" key="4">
    <source>
        <dbReference type="ARBA" id="ARBA00022490"/>
    </source>
</evidence>
<dbReference type="EMBL" id="JACFXU010000014">
    <property type="protein sequence ID" value="MBA6413289.1"/>
    <property type="molecule type" value="Genomic_DNA"/>
</dbReference>
<keyword evidence="7 9" id="KW-0413">Isomerase</keyword>
<feature type="binding site" evidence="9">
    <location>
        <position position="66"/>
    </location>
    <ligand>
        <name>substrate</name>
    </ligand>
</feature>
<feature type="binding site" evidence="9">
    <location>
        <begin position="76"/>
        <end position="77"/>
    </location>
    <ligand>
        <name>substrate</name>
    </ligand>
</feature>
<feature type="active site" description="Proton acceptor" evidence="9">
    <location>
        <position position="219"/>
    </location>
</feature>
<dbReference type="GO" id="GO:0009089">
    <property type="term" value="P:lysine biosynthetic process via diaminopimelate"/>
    <property type="evidence" value="ECO:0007669"/>
    <property type="project" value="UniProtKB-UniRule"/>
</dbReference>
<keyword evidence="4 9" id="KW-0963">Cytoplasm</keyword>
<evidence type="ECO:0000256" key="8">
    <source>
        <dbReference type="ARBA" id="ARBA00051712"/>
    </source>
</evidence>
<dbReference type="Pfam" id="PF01678">
    <property type="entry name" value="DAP_epimerase"/>
    <property type="match status" value="2"/>
</dbReference>
<dbReference type="AlphaFoldDB" id="A0A7W2TWM2"/>
<feature type="binding site" evidence="9">
    <location>
        <position position="46"/>
    </location>
    <ligand>
        <name>substrate</name>
    </ligand>
</feature>
<dbReference type="PANTHER" id="PTHR31689:SF0">
    <property type="entry name" value="DIAMINOPIMELATE EPIMERASE"/>
    <property type="match status" value="1"/>
</dbReference>
<feature type="binding site" evidence="9">
    <location>
        <position position="13"/>
    </location>
    <ligand>
        <name>substrate</name>
    </ligand>
</feature>
<proteinExistence type="inferred from homology"/>
<comment type="catalytic activity">
    <reaction evidence="8 9">
        <text>(2S,6S)-2,6-diaminopimelate = meso-2,6-diaminopimelate</text>
        <dbReference type="Rhea" id="RHEA:15393"/>
        <dbReference type="ChEBI" id="CHEBI:57609"/>
        <dbReference type="ChEBI" id="CHEBI:57791"/>
        <dbReference type="EC" id="5.1.1.7"/>
    </reaction>
</comment>
<protein>
    <recommendedName>
        <fullName evidence="3 9">Diaminopimelate epimerase</fullName>
        <shortName evidence="9">DAP epimerase</shortName>
        <ecNumber evidence="3 9">5.1.1.7</ecNumber>
    </recommendedName>
    <alternativeName>
        <fullName evidence="9">PLP-independent amino acid racemase</fullName>
    </alternativeName>
</protein>
<dbReference type="GO" id="GO:0005829">
    <property type="term" value="C:cytosol"/>
    <property type="evidence" value="ECO:0007669"/>
    <property type="project" value="TreeGrafter"/>
</dbReference>
<feature type="active site" evidence="10">
    <location>
        <position position="75"/>
    </location>
</feature>
<dbReference type="FunFam" id="3.10.310.10:FF:000001">
    <property type="entry name" value="Diaminopimelate epimerase"/>
    <property type="match status" value="1"/>
</dbReference>
<comment type="caution">
    <text evidence="11">The sequence shown here is derived from an EMBL/GenBank/DDBJ whole genome shotgun (WGS) entry which is preliminary data.</text>
</comment>
<feature type="site" description="Could be important to modulate the pK values of the two catalytic cysteine residues" evidence="9">
    <location>
        <position position="161"/>
    </location>
</feature>
<evidence type="ECO:0000256" key="1">
    <source>
        <dbReference type="ARBA" id="ARBA00005196"/>
    </source>
</evidence>
<accession>A0A7W2TWM2</accession>
<comment type="pathway">
    <text evidence="1 9">Amino-acid biosynthesis; L-lysine biosynthesis via DAP pathway; DL-2,6-diaminopimelate from LL-2,6-diaminopimelate: step 1/1.</text>
</comment>
<comment type="subunit">
    <text evidence="9">Homodimer.</text>
</comment>
<sequence length="276" mass="30205">MQLKFTKMHGAGNDFVVIDLISQRYKLRSHDIRKFADRRFGIGCDQVLVVEPPSNPDVDFRYRIYNADGTEVEQCGNGARCFARFVHDSKLTTKRRITAETPAGVITLQCLEQQRVEVDMGQPELEPELIPFAAAARADSYHLQLPGQHLEIGALSMGNPHAIVRVTDIETADVAGLGPAIESHSDFPQRVNAGFMQVISEQEIRLRVFERGVGETLACGTGACAAVVYGKLRGWLSDTVTVQLPGGMLSITWRGPGHSVIMTGPTAVVFEGSIKV</sequence>
<evidence type="ECO:0000256" key="2">
    <source>
        <dbReference type="ARBA" id="ARBA00010219"/>
    </source>
</evidence>
<feature type="binding site" evidence="9">
    <location>
        <position position="192"/>
    </location>
    <ligand>
        <name>substrate</name>
    </ligand>
</feature>
<evidence type="ECO:0000256" key="5">
    <source>
        <dbReference type="ARBA" id="ARBA00022605"/>
    </source>
</evidence>
<dbReference type="SUPFAM" id="SSF54506">
    <property type="entry name" value="Diaminopimelate epimerase-like"/>
    <property type="match status" value="1"/>
</dbReference>
<evidence type="ECO:0000313" key="12">
    <source>
        <dbReference type="Proteomes" id="UP000539350"/>
    </source>
</evidence>
<evidence type="ECO:0000313" key="11">
    <source>
        <dbReference type="EMBL" id="MBA6413289.1"/>
    </source>
</evidence>
<comment type="function">
    <text evidence="9">Catalyzes the stereoinversion of LL-2,6-diaminopimelate (L,L-DAP) to meso-diaminopimelate (meso-DAP), a precursor of L-lysine and an essential component of the bacterial peptidoglycan.</text>
</comment>
<keyword evidence="6 9" id="KW-0457">Lysine biosynthesis</keyword>
<dbReference type="UniPathway" id="UPA00034">
    <property type="reaction ID" value="UER00025"/>
</dbReference>
<evidence type="ECO:0000256" key="3">
    <source>
        <dbReference type="ARBA" id="ARBA00013080"/>
    </source>
</evidence>
<dbReference type="EC" id="5.1.1.7" evidence="3 9"/>
<feature type="site" description="Important for dimerization" evidence="9">
    <location>
        <position position="270"/>
    </location>
</feature>
<dbReference type="NCBIfam" id="TIGR00652">
    <property type="entry name" value="DapF"/>
    <property type="match status" value="1"/>
</dbReference>
<dbReference type="PROSITE" id="PS01326">
    <property type="entry name" value="DAP_EPIMERASE"/>
    <property type="match status" value="1"/>
</dbReference>
<evidence type="ECO:0000256" key="10">
    <source>
        <dbReference type="PROSITE-ProRule" id="PRU10125"/>
    </source>
</evidence>